<keyword evidence="4" id="KW-1133">Transmembrane helix</keyword>
<accession>A0A0A8J4N7</accession>
<evidence type="ECO:0000313" key="6">
    <source>
        <dbReference type="EMBL" id="BAQ01374.1"/>
    </source>
</evidence>
<dbReference type="SUPFAM" id="SSF53448">
    <property type="entry name" value="Nucleotide-diphospho-sugar transferases"/>
    <property type="match status" value="1"/>
</dbReference>
<dbReference type="EMBL" id="AB812040">
    <property type="protein sequence ID" value="BAQ01374.1"/>
    <property type="molecule type" value="Genomic_DNA"/>
</dbReference>
<dbReference type="InterPro" id="IPR050834">
    <property type="entry name" value="Glycosyltransf_2"/>
</dbReference>
<feature type="domain" description="Glycosyltransferase 2-like" evidence="5">
    <location>
        <begin position="5"/>
        <end position="170"/>
    </location>
</feature>
<keyword evidence="3 6" id="KW-0808">Transferase</keyword>
<evidence type="ECO:0000256" key="1">
    <source>
        <dbReference type="ARBA" id="ARBA00006739"/>
    </source>
</evidence>
<dbReference type="AlphaFoldDB" id="A0A0A8J4N7"/>
<sequence length="270" mass="31460">MMVAIIMSVYKKDKALPLYWAMQSLLHQTYKNLLIFIRLDGDVETDVETLLFTLQKNYQNIILSRNSVNLGLGYSLNKLIDTILLDHPDIQFIARMDADDICHLSRIQRQVECLDKTPSIDVLGTACQEFGLYNRVITKKDTDVLLKKNILKTSPFIHPSVIFRRKIFEDGNRYPLNTFLSEDLALWLDLSLKGYGFGNLNEALLFYRINNVTLKRRSNIKKAISELIIRFRYLKVKKNNIVFNCLWIAGHLILKIMPVCLVRVAYRLFR</sequence>
<dbReference type="GO" id="GO:0016757">
    <property type="term" value="F:glycosyltransferase activity"/>
    <property type="evidence" value="ECO:0007669"/>
    <property type="project" value="UniProtKB-KW"/>
</dbReference>
<dbReference type="InterPro" id="IPR029044">
    <property type="entry name" value="Nucleotide-diphossugar_trans"/>
</dbReference>
<dbReference type="Pfam" id="PF00535">
    <property type="entry name" value="Glycos_transf_2"/>
    <property type="match status" value="1"/>
</dbReference>
<dbReference type="Gene3D" id="3.90.550.10">
    <property type="entry name" value="Spore Coat Polysaccharide Biosynthesis Protein SpsA, Chain A"/>
    <property type="match status" value="1"/>
</dbReference>
<dbReference type="PANTHER" id="PTHR43685">
    <property type="entry name" value="GLYCOSYLTRANSFERASE"/>
    <property type="match status" value="1"/>
</dbReference>
<evidence type="ECO:0000256" key="4">
    <source>
        <dbReference type="SAM" id="Phobius"/>
    </source>
</evidence>
<keyword evidence="2" id="KW-0328">Glycosyltransferase</keyword>
<feature type="transmembrane region" description="Helical" evidence="4">
    <location>
        <begin position="246"/>
        <end position="266"/>
    </location>
</feature>
<keyword evidence="4" id="KW-0812">Transmembrane</keyword>
<dbReference type="RefSeq" id="WP_001403703.1">
    <property type="nucleotide sequence ID" value="NZ_CAJHRM010000038.1"/>
</dbReference>
<comment type="similarity">
    <text evidence="1">Belongs to the glycosyltransferase 2 family.</text>
</comment>
<evidence type="ECO:0000259" key="5">
    <source>
        <dbReference type="Pfam" id="PF00535"/>
    </source>
</evidence>
<organism evidence="6">
    <name type="scientific">Escherichia coli</name>
    <dbReference type="NCBI Taxonomy" id="562"/>
    <lineage>
        <taxon>Bacteria</taxon>
        <taxon>Pseudomonadati</taxon>
        <taxon>Pseudomonadota</taxon>
        <taxon>Gammaproteobacteria</taxon>
        <taxon>Enterobacterales</taxon>
        <taxon>Enterobacteriaceae</taxon>
        <taxon>Escherichia</taxon>
    </lineage>
</organism>
<protein>
    <submittedName>
        <fullName evidence="6">Putative glycosyltransferase</fullName>
    </submittedName>
</protein>
<reference evidence="6" key="1">
    <citation type="journal article" date="2014" name="DNA Res.">
        <title>A complete view of the genetic diversity of the Escherichia coli O-antigen biosynthesis gene cluster.</title>
        <authorList>
            <person name="Iguchi A."/>
            <person name="Iyoda S."/>
            <person name="Kikuchi T."/>
            <person name="Ogura Y."/>
            <person name="Katsura K."/>
            <person name="Ohnishi M."/>
            <person name="Hayashi T."/>
            <person name="Thomson N.R."/>
        </authorList>
    </citation>
    <scope>NUCLEOTIDE SEQUENCE</scope>
    <source>
        <strain evidence="6">H308a</strain>
    </source>
</reference>
<dbReference type="InterPro" id="IPR001173">
    <property type="entry name" value="Glyco_trans_2-like"/>
</dbReference>
<dbReference type="PANTHER" id="PTHR43685:SF5">
    <property type="entry name" value="GLYCOSYLTRANSFERASE EPSE-RELATED"/>
    <property type="match status" value="1"/>
</dbReference>
<name>A0A0A8J4N7_ECOLX</name>
<proteinExistence type="inferred from homology"/>
<keyword evidence="4" id="KW-0472">Membrane</keyword>
<evidence type="ECO:0000256" key="2">
    <source>
        <dbReference type="ARBA" id="ARBA00022676"/>
    </source>
</evidence>
<evidence type="ECO:0000256" key="3">
    <source>
        <dbReference type="ARBA" id="ARBA00022679"/>
    </source>
</evidence>